<dbReference type="EMBL" id="BQNB010012403">
    <property type="protein sequence ID" value="GJT03157.1"/>
    <property type="molecule type" value="Genomic_DNA"/>
</dbReference>
<dbReference type="Proteomes" id="UP001151760">
    <property type="component" value="Unassembled WGS sequence"/>
</dbReference>
<comment type="caution">
    <text evidence="2">The sequence shown here is derived from an EMBL/GenBank/DDBJ whole genome shotgun (WGS) entry which is preliminary data.</text>
</comment>
<feature type="region of interest" description="Disordered" evidence="1">
    <location>
        <begin position="59"/>
        <end position="105"/>
    </location>
</feature>
<protein>
    <recommendedName>
        <fullName evidence="4">Gag-Pol polyprotein</fullName>
    </recommendedName>
</protein>
<evidence type="ECO:0008006" key="4">
    <source>
        <dbReference type="Google" id="ProtNLM"/>
    </source>
</evidence>
<feature type="compositionally biased region" description="Basic and acidic residues" evidence="1">
    <location>
        <begin position="71"/>
        <end position="86"/>
    </location>
</feature>
<reference evidence="2" key="1">
    <citation type="journal article" date="2022" name="Int. J. Mol. Sci.">
        <title>Draft Genome of Tanacetum Coccineum: Genomic Comparison of Closely Related Tanacetum-Family Plants.</title>
        <authorList>
            <person name="Yamashiro T."/>
            <person name="Shiraishi A."/>
            <person name="Nakayama K."/>
            <person name="Satake H."/>
        </authorList>
    </citation>
    <scope>NUCLEOTIDE SEQUENCE</scope>
</reference>
<accession>A0ABQ5ANF7</accession>
<reference evidence="2" key="2">
    <citation type="submission" date="2022-01" db="EMBL/GenBank/DDBJ databases">
        <authorList>
            <person name="Yamashiro T."/>
            <person name="Shiraishi A."/>
            <person name="Satake H."/>
            <person name="Nakayama K."/>
        </authorList>
    </citation>
    <scope>NUCLEOTIDE SEQUENCE</scope>
</reference>
<organism evidence="2 3">
    <name type="scientific">Tanacetum coccineum</name>
    <dbReference type="NCBI Taxonomy" id="301880"/>
    <lineage>
        <taxon>Eukaryota</taxon>
        <taxon>Viridiplantae</taxon>
        <taxon>Streptophyta</taxon>
        <taxon>Embryophyta</taxon>
        <taxon>Tracheophyta</taxon>
        <taxon>Spermatophyta</taxon>
        <taxon>Magnoliopsida</taxon>
        <taxon>eudicotyledons</taxon>
        <taxon>Gunneridae</taxon>
        <taxon>Pentapetalae</taxon>
        <taxon>asterids</taxon>
        <taxon>campanulids</taxon>
        <taxon>Asterales</taxon>
        <taxon>Asteraceae</taxon>
        <taxon>Asteroideae</taxon>
        <taxon>Anthemideae</taxon>
        <taxon>Anthemidinae</taxon>
        <taxon>Tanacetum</taxon>
    </lineage>
</organism>
<sequence length="290" mass="32803">MHSKMDPEQVKTLKIQAGVQVSRPKDAEDIFSIGSALKDFISVVFVLVRNIELSKASDYDNSGLAPQLQKTSDHNRSELGIHDHNNEPSSSKLVPNVSPPADKTDSSVQELDFLFSPLFEEYFIAGNQSVSKSFALSDNSTQQDTQPTANVQPKTELITPTTTVHAEENNDNQEEDVCFEPYEFINLLCTPVQEVAESSSRNVNNLNVHTFYQRHQSDYRWTKNHPLEQVRGNPSKLVQTRRQLSTDPEMCMFALTISTAEPTNIKEAMADHAWIKAMQEELYQFNRLKV</sequence>
<evidence type="ECO:0000256" key="1">
    <source>
        <dbReference type="SAM" id="MobiDB-lite"/>
    </source>
</evidence>
<proteinExistence type="predicted"/>
<keyword evidence="3" id="KW-1185">Reference proteome</keyword>
<evidence type="ECO:0000313" key="3">
    <source>
        <dbReference type="Proteomes" id="UP001151760"/>
    </source>
</evidence>
<gene>
    <name evidence="2" type="ORF">Tco_0824326</name>
</gene>
<evidence type="ECO:0000313" key="2">
    <source>
        <dbReference type="EMBL" id="GJT03157.1"/>
    </source>
</evidence>
<name>A0ABQ5ANF7_9ASTR</name>